<accession>A0A6I4U590</accession>
<dbReference type="Proteomes" id="UP000429229">
    <property type="component" value="Unassembled WGS sequence"/>
</dbReference>
<sequence>MNILMVALHYHDYTRAIADEFERMGHTVSVYDIQPRSLAWKALSTLSRPMWEKALHRHHAAILRAEKDKTYDLVLFIQVHQLRPAELDGFRDAFPGARFALYNWDSIDNHDYRPYADRFDDIYTFDQGDAAKYGYKYLPLFCLRQFQFEEDPREAPKGVYFVGNLVKIPRYLMIAEFRDYCEQRGIEFKTHLATTPPVKAALVKAGHVPRGLASGPIAKEDFIAMMKSVSATFDFANHHQTGYTMRVIENLCARRKIITSNAGVKRESFYSPDRFHVFEEGDGFEGVEEFLDMPLAEPERMFPEYHVQTFAKHLIDGTSHPNPQT</sequence>
<evidence type="ECO:0000313" key="1">
    <source>
        <dbReference type="EMBL" id="MXP10906.1"/>
    </source>
</evidence>
<keyword evidence="2" id="KW-1185">Reference proteome</keyword>
<reference evidence="1 2" key="1">
    <citation type="submission" date="2019-12" db="EMBL/GenBank/DDBJ databases">
        <title>Genomic-based taxomic classification of the family Erythrobacteraceae.</title>
        <authorList>
            <person name="Xu L."/>
        </authorList>
    </citation>
    <scope>NUCLEOTIDE SEQUENCE [LARGE SCALE GENOMIC DNA]</scope>
    <source>
        <strain evidence="1 2">LMG 29519</strain>
    </source>
</reference>
<evidence type="ECO:0008006" key="3">
    <source>
        <dbReference type="Google" id="ProtNLM"/>
    </source>
</evidence>
<evidence type="ECO:0000313" key="2">
    <source>
        <dbReference type="Proteomes" id="UP000429229"/>
    </source>
</evidence>
<organism evidence="1 2">
    <name type="scientific">Alteriqipengyuania halimionae</name>
    <dbReference type="NCBI Taxonomy" id="1926630"/>
    <lineage>
        <taxon>Bacteria</taxon>
        <taxon>Pseudomonadati</taxon>
        <taxon>Pseudomonadota</taxon>
        <taxon>Alphaproteobacteria</taxon>
        <taxon>Sphingomonadales</taxon>
        <taxon>Erythrobacteraceae</taxon>
        <taxon>Alteriqipengyuania</taxon>
    </lineage>
</organism>
<gene>
    <name evidence="1" type="ORF">GRI68_12020</name>
</gene>
<dbReference type="RefSeq" id="WP_160617463.1">
    <property type="nucleotide sequence ID" value="NZ_WTYR01000001.1"/>
</dbReference>
<dbReference type="EMBL" id="WTYR01000001">
    <property type="protein sequence ID" value="MXP10906.1"/>
    <property type="molecule type" value="Genomic_DNA"/>
</dbReference>
<proteinExistence type="predicted"/>
<dbReference type="AlphaFoldDB" id="A0A6I4U590"/>
<protein>
    <recommendedName>
        <fullName evidence="3">Lipopolysaccharide biosynthesis protein</fullName>
    </recommendedName>
</protein>
<name>A0A6I4U590_9SPHN</name>
<dbReference type="OrthoDB" id="20837at2"/>
<comment type="caution">
    <text evidence="1">The sequence shown here is derived from an EMBL/GenBank/DDBJ whole genome shotgun (WGS) entry which is preliminary data.</text>
</comment>